<dbReference type="GO" id="GO:0005930">
    <property type="term" value="C:axoneme"/>
    <property type="evidence" value="ECO:0007669"/>
    <property type="project" value="UniProtKB-SubCell"/>
</dbReference>
<dbReference type="PANTHER" id="PTHR10972">
    <property type="entry name" value="OXYSTEROL-BINDING PROTEIN-RELATED"/>
    <property type="match status" value="1"/>
</dbReference>
<organism evidence="7 8">
    <name type="scientific">Chlorella ohadii</name>
    <dbReference type="NCBI Taxonomy" id="2649997"/>
    <lineage>
        <taxon>Eukaryota</taxon>
        <taxon>Viridiplantae</taxon>
        <taxon>Chlorophyta</taxon>
        <taxon>core chlorophytes</taxon>
        <taxon>Trebouxiophyceae</taxon>
        <taxon>Chlorellales</taxon>
        <taxon>Chlorellaceae</taxon>
        <taxon>Chlorella clade</taxon>
        <taxon>Chlorella</taxon>
    </lineage>
</organism>
<dbReference type="InterPro" id="IPR037239">
    <property type="entry name" value="OSBP_sf"/>
</dbReference>
<evidence type="ECO:0000313" key="7">
    <source>
        <dbReference type="EMBL" id="KAI7842035.1"/>
    </source>
</evidence>
<dbReference type="InterPro" id="IPR018494">
    <property type="entry name" value="Oxysterol-bd_CS"/>
</dbReference>
<dbReference type="Gene3D" id="3.30.70.3490">
    <property type="match status" value="1"/>
</dbReference>
<dbReference type="PANTHER" id="PTHR10972:SF136">
    <property type="entry name" value="OXYSTEROL-BINDING PROTEIN 8"/>
    <property type="match status" value="1"/>
</dbReference>
<dbReference type="Gene3D" id="2.40.160.120">
    <property type="match status" value="2"/>
</dbReference>
<dbReference type="Pfam" id="PF13868">
    <property type="entry name" value="TPH"/>
    <property type="match status" value="1"/>
</dbReference>
<dbReference type="Pfam" id="PF01237">
    <property type="entry name" value="Oxysterol_BP"/>
    <property type="match status" value="2"/>
</dbReference>
<evidence type="ECO:0000313" key="8">
    <source>
        <dbReference type="Proteomes" id="UP001205105"/>
    </source>
</evidence>
<gene>
    <name evidence="7" type="ORF">COHA_004235</name>
</gene>
<evidence type="ECO:0000256" key="2">
    <source>
        <dbReference type="ARBA" id="ARBA00008842"/>
    </source>
</evidence>
<comment type="subcellular location">
    <subcellularLocation>
        <location evidence="1">Cytoplasm</location>
        <location evidence="1">Cytoskeleton</location>
        <location evidence="1">Cilium axoneme</location>
    </subcellularLocation>
</comment>
<evidence type="ECO:0000256" key="3">
    <source>
        <dbReference type="ARBA" id="ARBA00023054"/>
    </source>
</evidence>
<dbReference type="GO" id="GO:0005829">
    <property type="term" value="C:cytosol"/>
    <property type="evidence" value="ECO:0007669"/>
    <property type="project" value="TreeGrafter"/>
</dbReference>
<feature type="domain" description="Trichohyalin-plectin-homology" evidence="6">
    <location>
        <begin position="401"/>
        <end position="745"/>
    </location>
</feature>
<evidence type="ECO:0000256" key="4">
    <source>
        <dbReference type="RuleBase" id="RU003844"/>
    </source>
</evidence>
<name>A0AAD5DQC6_9CHLO</name>
<dbReference type="GO" id="GO:0120009">
    <property type="term" value="P:intermembrane lipid transfer"/>
    <property type="evidence" value="ECO:0007669"/>
    <property type="project" value="UniProtKB-ARBA"/>
</dbReference>
<evidence type="ECO:0000256" key="5">
    <source>
        <dbReference type="SAM" id="Coils"/>
    </source>
</evidence>
<evidence type="ECO:0000256" key="1">
    <source>
        <dbReference type="ARBA" id="ARBA00004430"/>
    </source>
</evidence>
<dbReference type="SUPFAM" id="SSF144000">
    <property type="entry name" value="Oxysterol-binding protein-like"/>
    <property type="match status" value="1"/>
</dbReference>
<protein>
    <recommendedName>
        <fullName evidence="6">Trichohyalin-plectin-homology domain-containing protein</fullName>
    </recommendedName>
</protein>
<keyword evidence="3 5" id="KW-0175">Coiled coil</keyword>
<dbReference type="AlphaFoldDB" id="A0AAD5DQC6"/>
<dbReference type="PROSITE" id="PS01013">
    <property type="entry name" value="OSBP"/>
    <property type="match status" value="1"/>
</dbReference>
<comment type="similarity">
    <text evidence="2 4">Belongs to the OSBP family.</text>
</comment>
<comment type="caution">
    <text evidence="7">The sequence shown here is derived from an EMBL/GenBank/DDBJ whole genome shotgun (WGS) entry which is preliminary data.</text>
</comment>
<accession>A0AAD5DQC6</accession>
<dbReference type="InterPro" id="IPR032675">
    <property type="entry name" value="LRR_dom_sf"/>
</dbReference>
<dbReference type="GO" id="GO:0016020">
    <property type="term" value="C:membrane"/>
    <property type="evidence" value="ECO:0007669"/>
    <property type="project" value="TreeGrafter"/>
</dbReference>
<keyword evidence="8" id="KW-1185">Reference proteome</keyword>
<dbReference type="FunFam" id="2.40.160.120:FF:000001">
    <property type="entry name" value="Oxysterol-binding protein"/>
    <property type="match status" value="1"/>
</dbReference>
<evidence type="ECO:0000259" key="6">
    <source>
        <dbReference type="Pfam" id="PF13868"/>
    </source>
</evidence>
<feature type="coiled-coil region" evidence="5">
    <location>
        <begin position="330"/>
        <end position="740"/>
    </location>
</feature>
<reference evidence="7" key="1">
    <citation type="submission" date="2020-11" db="EMBL/GenBank/DDBJ databases">
        <title>Chlorella ohadii genome sequencing and assembly.</title>
        <authorList>
            <person name="Murik O."/>
            <person name="Treves H."/>
            <person name="Kedem I."/>
            <person name="Shotland Y."/>
            <person name="Kaplan A."/>
        </authorList>
    </citation>
    <scope>NUCLEOTIDE SEQUENCE</scope>
    <source>
        <strain evidence="7">1</strain>
    </source>
</reference>
<sequence length="1213" mass="137499">MESLPDPLLGKIFAAAGQQAGASISLVSCSWHHVFYSEPALWRYLELAAESLHRANEAGQVQQWCAAKAGLLRRVGTLVHHMSYTQQLWTERGDVYLDDKIPAAARGHDWQLSSSVLAHLSPAILQSLRLEAVECDPAAAEVLQRLTQLTSLYYDCSNALPAVSILLPLTRLRQLEWLERRQAAGVQQVDVQQLLARLPQLHSWCLGMSFGRRVRATMQHLGLMRNGMTELPPGPYLSSLVALDLGRNRFSRLPAALSAATNLKELSLVNNHDLLLSTEDLNGVLLPLPQLQCLYLDGPLEARYERARQQESARQGIVAHLAEQRTIEAQARHREKVEAAAAARERQEKEYEQAQIAAWHEAQELQEMARWRLEEEQRAAAEAEAAAWEATRHQREVAALLERSAELRELKQKLQAAEVNLERSQQKDQRAAIAAREREYEAAMQAAMAAARQEAAAREAAEAEARRKQGQEARQALDAQLQERAELQRVAREEFEKERAAVDAVVARIEEEEAAAQEARARQRQVAQADIARFLAHQQELRQRQCEAEAAEERSVQEYLRKRREREAAQAAQQANKREAQDRAYELLKRQKEEENARREEEEALLDLLRAELEAVRARRAAEERKQRQEAMRHEMLAANQLQLQLKAERRAAEKAREDDFRRRMLARLEEEDRLEQMNAQKQRAKQAAHMREVERLLAFRRQLYQAMREAEEVEEARQAEEEARQAAIVEAERQRLLREAAAQLPRDCLPKGVFKVSRLPPAGCSALGYEDLDVVDPTAGEAKGAEGAAPLSEERAKAFSSYKDYLGKDITSLVILPVWIMQPFTMLQNMGELMEHTDSLDRAAACEDPYERLAWVLGFTMGPFGNIERPWKPFNPILGETFEYAKPTKGMKFIAEQVSHHPPVGAAHAETDLWTFDQVSAPKTKFLGNSVEVYPIGRTRIKLKPTGELFSLVPPTSKANNVIIGKTWIDTYGDMTLLNSNSKTWIDTYGDMTLLNSTTGAKAYLYFTPCGWFGAGRYEINGTISREDGTPVYKLEGRWNEYLDAVKCDENGDALEGAEPLRLWTCREKPADDPYQFTHFAHELNSCEGGINPLPSDSRRRPDRALLELGNSSDAAVAKYNLEEMQRAERKERERRGESWQPRWFKPLPADAEIIQGEYSNEECPQFEFTGEYLQQEARPASASEAEVQGAGFSPWCYPDIHPQLGKESQRP</sequence>
<proteinExistence type="inferred from homology"/>
<dbReference type="Proteomes" id="UP001205105">
    <property type="component" value="Unassembled WGS sequence"/>
</dbReference>
<dbReference type="InterPro" id="IPR043597">
    <property type="entry name" value="TPH_dom"/>
</dbReference>
<dbReference type="Gene3D" id="3.80.10.10">
    <property type="entry name" value="Ribonuclease Inhibitor"/>
    <property type="match status" value="1"/>
</dbReference>
<dbReference type="InterPro" id="IPR000648">
    <property type="entry name" value="Oxysterol-bd"/>
</dbReference>
<dbReference type="SUPFAM" id="SSF52047">
    <property type="entry name" value="RNI-like"/>
    <property type="match status" value="1"/>
</dbReference>
<dbReference type="EMBL" id="JADXDR010000056">
    <property type="protein sequence ID" value="KAI7842035.1"/>
    <property type="molecule type" value="Genomic_DNA"/>
</dbReference>
<dbReference type="GO" id="GO:0032934">
    <property type="term" value="F:sterol binding"/>
    <property type="evidence" value="ECO:0007669"/>
    <property type="project" value="TreeGrafter"/>
</dbReference>